<dbReference type="EMBL" id="JAJTJA010000011">
    <property type="protein sequence ID" value="KAH8691978.1"/>
    <property type="molecule type" value="Genomic_DNA"/>
</dbReference>
<proteinExistence type="predicted"/>
<name>A0AAD4PW02_9EURO</name>
<evidence type="ECO:0000313" key="1">
    <source>
        <dbReference type="EMBL" id="KAH8691978.1"/>
    </source>
</evidence>
<dbReference type="GeneID" id="70244718"/>
<organism evidence="1 2">
    <name type="scientific">Talaromyces proteolyticus</name>
    <dbReference type="NCBI Taxonomy" id="1131652"/>
    <lineage>
        <taxon>Eukaryota</taxon>
        <taxon>Fungi</taxon>
        <taxon>Dikarya</taxon>
        <taxon>Ascomycota</taxon>
        <taxon>Pezizomycotina</taxon>
        <taxon>Eurotiomycetes</taxon>
        <taxon>Eurotiomycetidae</taxon>
        <taxon>Eurotiales</taxon>
        <taxon>Trichocomaceae</taxon>
        <taxon>Talaromyces</taxon>
        <taxon>Talaromyces sect. Bacilispori</taxon>
    </lineage>
</organism>
<reference evidence="1" key="1">
    <citation type="submission" date="2021-12" db="EMBL/GenBank/DDBJ databases">
        <title>Convergent genome expansion in fungi linked to evolution of root-endophyte symbiosis.</title>
        <authorList>
            <consortium name="DOE Joint Genome Institute"/>
            <person name="Ke Y.-H."/>
            <person name="Bonito G."/>
            <person name="Liao H.-L."/>
            <person name="Looney B."/>
            <person name="Rojas-Flechas A."/>
            <person name="Nash J."/>
            <person name="Hameed K."/>
            <person name="Schadt C."/>
            <person name="Martin F."/>
            <person name="Crous P.W."/>
            <person name="Miettinen O."/>
            <person name="Magnuson J.K."/>
            <person name="Labbe J."/>
            <person name="Jacobson D."/>
            <person name="Doktycz M.J."/>
            <person name="Veneault-Fourrey C."/>
            <person name="Kuo A."/>
            <person name="Mondo S."/>
            <person name="Calhoun S."/>
            <person name="Riley R."/>
            <person name="Ohm R."/>
            <person name="LaButti K."/>
            <person name="Andreopoulos B."/>
            <person name="Pangilinan J."/>
            <person name="Nolan M."/>
            <person name="Tritt A."/>
            <person name="Clum A."/>
            <person name="Lipzen A."/>
            <person name="Daum C."/>
            <person name="Barry K."/>
            <person name="Grigoriev I.V."/>
            <person name="Vilgalys R."/>
        </authorList>
    </citation>
    <scope>NUCLEOTIDE SEQUENCE</scope>
    <source>
        <strain evidence="1">PMI_201</strain>
    </source>
</reference>
<dbReference type="AlphaFoldDB" id="A0AAD4PW02"/>
<dbReference type="Proteomes" id="UP001201262">
    <property type="component" value="Unassembled WGS sequence"/>
</dbReference>
<sequence>MPPSPTKHLFDCLIKGYTTALQLNAILLKERYDLRVAIQRQKTKRTIKGRVLNMPRAMGVSEAQEITAAALAHPEASQIPNLEALEGRRRALPTCSNCKLVGHIRTYCPTRPT</sequence>
<keyword evidence="2" id="KW-1185">Reference proteome</keyword>
<dbReference type="RefSeq" id="XP_046067975.1">
    <property type="nucleotide sequence ID" value="XM_046214431.1"/>
</dbReference>
<comment type="caution">
    <text evidence="1">The sequence shown here is derived from an EMBL/GenBank/DDBJ whole genome shotgun (WGS) entry which is preliminary data.</text>
</comment>
<accession>A0AAD4PW02</accession>
<evidence type="ECO:0000313" key="2">
    <source>
        <dbReference type="Proteomes" id="UP001201262"/>
    </source>
</evidence>
<gene>
    <name evidence="1" type="ORF">BGW36DRAFT_362999</name>
</gene>
<protein>
    <submittedName>
        <fullName evidence="1">Uncharacterized protein</fullName>
    </submittedName>
</protein>